<dbReference type="GO" id="GO:0000062">
    <property type="term" value="F:fatty-acyl-CoA binding"/>
    <property type="evidence" value="ECO:0007669"/>
    <property type="project" value="InterPro"/>
</dbReference>
<accession>A0A5E4MB56</accession>
<keyword evidence="6" id="KW-1185">Reference proteome</keyword>
<dbReference type="SUPFAM" id="SSF47027">
    <property type="entry name" value="Acyl-CoA binding protein"/>
    <property type="match status" value="1"/>
</dbReference>
<feature type="coiled-coil region" evidence="2">
    <location>
        <begin position="115"/>
        <end position="165"/>
    </location>
</feature>
<keyword evidence="2" id="KW-0175">Coiled coil</keyword>
<dbReference type="InterPro" id="IPR035984">
    <property type="entry name" value="Acyl-CoA-binding_sf"/>
</dbReference>
<dbReference type="FunFam" id="1.20.80.10:FF:000017">
    <property type="entry name" value="Golgi resident protein GCP60"/>
    <property type="match status" value="1"/>
</dbReference>
<evidence type="ECO:0000256" key="2">
    <source>
        <dbReference type="SAM" id="Coils"/>
    </source>
</evidence>
<name>A0A5E4MB56_9HEMI</name>
<reference evidence="5 6" key="1">
    <citation type="submission" date="2019-08" db="EMBL/GenBank/DDBJ databases">
        <authorList>
            <person name="Alioto T."/>
            <person name="Alioto T."/>
            <person name="Gomez Garrido J."/>
        </authorList>
    </citation>
    <scope>NUCLEOTIDE SEQUENCE [LARGE SCALE GENOMIC DNA]</scope>
</reference>
<keyword evidence="1" id="KW-0007">Acetylation</keyword>
<dbReference type="PROSITE" id="PS51228">
    <property type="entry name" value="ACB_2"/>
    <property type="match status" value="1"/>
</dbReference>
<dbReference type="Pfam" id="PF13897">
    <property type="entry name" value="GOLD_2"/>
    <property type="match status" value="1"/>
</dbReference>
<dbReference type="EMBL" id="CABPRJ010000493">
    <property type="protein sequence ID" value="VVC29481.1"/>
    <property type="molecule type" value="Genomic_DNA"/>
</dbReference>
<dbReference type="InterPro" id="IPR014352">
    <property type="entry name" value="FERM/acyl-CoA-bd_prot_sf"/>
</dbReference>
<gene>
    <name evidence="5" type="ORF">CINCED_3A005629</name>
</gene>
<dbReference type="GO" id="GO:0000139">
    <property type="term" value="C:Golgi membrane"/>
    <property type="evidence" value="ECO:0007669"/>
    <property type="project" value="TreeGrafter"/>
</dbReference>
<feature type="domain" description="GOLD" evidence="3">
    <location>
        <begin position="254"/>
        <end position="433"/>
    </location>
</feature>
<protein>
    <submittedName>
        <fullName evidence="5">GOLD domain,FERM/acyl-CoA-binding protein, 3-helical bundle,Acyl-CoA-binding protein, ACBP</fullName>
    </submittedName>
</protein>
<proteinExistence type="predicted"/>
<sequence>MCNNTKEEDIVEKWGLPLKELYTLALKFFKEKEGKAIHFTYDDKLKLVAYTRQVCHGKLDESKLPPLGVFDVIGRDRRLAWQALGDMSTENSMVNFVKLVNKECTLFKHTIEAYKADLIEQKRITEENMKKEQEELEKQLASMELKQKEEEERCKQENTKQLVQEALNIQTYSQFLTYAQNQFPNNPDEQAVLVRQLQEQHYHQYMQQLQQNYEPGKELDNITTNLVAVPEDNRVIEQETVCNEQCENNDCLSGECSVQTLFPASMWTRKNIDEFKANLVRDGGESVIKVNHGETVTVRVPTAEGGKCVFWEFATDGHDIGFGVYFEWVKPTTNQVSVHVSESEDDDCDDLEDDDDDLLNELEANGHTIQDIKKANEINRPPLSIIIPVYRRDCHKEVYAGNHLYPGEGVYLLKFDNSYSLWRSKTLYYRIFYTQ</sequence>
<dbReference type="SUPFAM" id="SSF101576">
    <property type="entry name" value="Supernatant protein factor (SPF), C-terminal domain"/>
    <property type="match status" value="1"/>
</dbReference>
<dbReference type="InterPro" id="IPR009038">
    <property type="entry name" value="GOLD_dom"/>
</dbReference>
<dbReference type="PANTHER" id="PTHR22973:SF12">
    <property type="entry name" value="LD35087P"/>
    <property type="match status" value="1"/>
</dbReference>
<evidence type="ECO:0000256" key="1">
    <source>
        <dbReference type="ARBA" id="ARBA00022990"/>
    </source>
</evidence>
<dbReference type="Pfam" id="PF00887">
    <property type="entry name" value="ACBP"/>
    <property type="match status" value="1"/>
</dbReference>
<dbReference type="InterPro" id="IPR000582">
    <property type="entry name" value="Acyl-CoA-binding_protein"/>
</dbReference>
<dbReference type="InterPro" id="IPR052269">
    <property type="entry name" value="Golgi-PI4KB_interaction"/>
</dbReference>
<dbReference type="PROSITE" id="PS50866">
    <property type="entry name" value="GOLD"/>
    <property type="match status" value="1"/>
</dbReference>
<evidence type="ECO:0000259" key="3">
    <source>
        <dbReference type="PROSITE" id="PS50866"/>
    </source>
</evidence>
<organism evidence="5 6">
    <name type="scientific">Cinara cedri</name>
    <dbReference type="NCBI Taxonomy" id="506608"/>
    <lineage>
        <taxon>Eukaryota</taxon>
        <taxon>Metazoa</taxon>
        <taxon>Ecdysozoa</taxon>
        <taxon>Arthropoda</taxon>
        <taxon>Hexapoda</taxon>
        <taxon>Insecta</taxon>
        <taxon>Pterygota</taxon>
        <taxon>Neoptera</taxon>
        <taxon>Paraneoptera</taxon>
        <taxon>Hemiptera</taxon>
        <taxon>Sternorrhyncha</taxon>
        <taxon>Aphidomorpha</taxon>
        <taxon>Aphidoidea</taxon>
        <taxon>Aphididae</taxon>
        <taxon>Lachninae</taxon>
        <taxon>Cinara</taxon>
    </lineage>
</organism>
<evidence type="ECO:0000313" key="5">
    <source>
        <dbReference type="EMBL" id="VVC29481.1"/>
    </source>
</evidence>
<dbReference type="Gene3D" id="1.20.80.10">
    <property type="match status" value="1"/>
</dbReference>
<dbReference type="PANTHER" id="PTHR22973">
    <property type="entry name" value="LD35087P"/>
    <property type="match status" value="1"/>
</dbReference>
<dbReference type="Gene3D" id="2.60.120.680">
    <property type="entry name" value="GOLD domain"/>
    <property type="match status" value="1"/>
</dbReference>
<dbReference type="InterPro" id="IPR036598">
    <property type="entry name" value="GOLD_dom_sf"/>
</dbReference>
<feature type="domain" description="ACB" evidence="4">
    <location>
        <begin position="18"/>
        <end position="109"/>
    </location>
</feature>
<dbReference type="Proteomes" id="UP000325440">
    <property type="component" value="Unassembled WGS sequence"/>
</dbReference>
<evidence type="ECO:0000259" key="4">
    <source>
        <dbReference type="PROSITE" id="PS51228"/>
    </source>
</evidence>
<dbReference type="OrthoDB" id="5839451at2759"/>
<dbReference type="AlphaFoldDB" id="A0A5E4MB56"/>
<evidence type="ECO:0000313" key="6">
    <source>
        <dbReference type="Proteomes" id="UP000325440"/>
    </source>
</evidence>